<feature type="transmembrane region" description="Helical" evidence="5">
    <location>
        <begin position="262"/>
        <end position="288"/>
    </location>
</feature>
<sequence>MSRTVSRITSQKSPTLAATTPKGGNSICVAFLYGCKVGWISAFIYSFLLNRSTPVRTSQNEISWMTSASYTSSIISVILCYNVGGKFGRKTFLRCVAILYMILWATIFFTSSMMVIIICFGMYGIASSTQYIISYAYIGEVASPKNREIIGVVYNMASTIGLLLELCLSSYFNFNMLALFPFCASIFALIMSTLMVESPYYLANKGKNELALRNLCFLNNRHGENEVLADLETVREYVNEQATNQGGKTKLQIVLMPENLKLTVIMIFVSGLSAMHTSNLITSTGVYILKDFQNYVNGNVFLNMIISTKGLLQFCSIFTIKRFNRRTLFLVGYPICGLLQLTCGLCFYIQSQNGNTIGWLAHVIAYLLAAHLIVNSLTYGLALELLKMEIFPYKMKEFYSSLMLFTGDWFIFAQIQSYFLLEPILGNHFWLFLYTICSFAAVSIIFFFIQDTKGKTLLQIRTDINEELRVNTENDELESLSSKE</sequence>
<dbReference type="Pfam" id="PF00083">
    <property type="entry name" value="Sugar_tr"/>
    <property type="match status" value="1"/>
</dbReference>
<comment type="subcellular location">
    <subcellularLocation>
        <location evidence="1">Membrane</location>
    </subcellularLocation>
</comment>
<evidence type="ECO:0008006" key="8">
    <source>
        <dbReference type="Google" id="ProtNLM"/>
    </source>
</evidence>
<dbReference type="SUPFAM" id="SSF103473">
    <property type="entry name" value="MFS general substrate transporter"/>
    <property type="match status" value="1"/>
</dbReference>
<evidence type="ECO:0000313" key="6">
    <source>
        <dbReference type="EMBL" id="KAK7574038.1"/>
    </source>
</evidence>
<keyword evidence="3 5" id="KW-1133">Transmembrane helix</keyword>
<feature type="transmembrane region" description="Helical" evidence="5">
    <location>
        <begin position="91"/>
        <end position="109"/>
    </location>
</feature>
<protein>
    <recommendedName>
        <fullName evidence="8">Facilitated trehalose transporter Tret1-like</fullName>
    </recommendedName>
</protein>
<dbReference type="GO" id="GO:0016020">
    <property type="term" value="C:membrane"/>
    <property type="evidence" value="ECO:0007669"/>
    <property type="project" value="UniProtKB-SubCell"/>
</dbReference>
<evidence type="ECO:0000256" key="1">
    <source>
        <dbReference type="ARBA" id="ARBA00004370"/>
    </source>
</evidence>
<gene>
    <name evidence="6" type="ORF">V9T40_011229</name>
</gene>
<dbReference type="PANTHER" id="PTHR48021">
    <property type="match status" value="1"/>
</dbReference>
<proteinExistence type="predicted"/>
<feature type="transmembrane region" description="Helical" evidence="5">
    <location>
        <begin position="62"/>
        <end position="84"/>
    </location>
</feature>
<reference evidence="6 7" key="1">
    <citation type="submission" date="2024-03" db="EMBL/GenBank/DDBJ databases">
        <title>Adaptation during the transition from Ophiocordyceps entomopathogen to insect associate is accompanied by gene loss and intensified selection.</title>
        <authorList>
            <person name="Ward C.M."/>
            <person name="Onetto C.A."/>
            <person name="Borneman A.R."/>
        </authorList>
    </citation>
    <scope>NUCLEOTIDE SEQUENCE [LARGE SCALE GENOMIC DNA]</scope>
    <source>
        <strain evidence="6">AWRI1</strain>
        <tissue evidence="6">Single Adult Female</tissue>
    </source>
</reference>
<evidence type="ECO:0000313" key="7">
    <source>
        <dbReference type="Proteomes" id="UP001367676"/>
    </source>
</evidence>
<feature type="transmembrane region" description="Helical" evidence="5">
    <location>
        <begin position="300"/>
        <end position="320"/>
    </location>
</feature>
<keyword evidence="7" id="KW-1185">Reference proteome</keyword>
<keyword evidence="4 5" id="KW-0472">Membrane</keyword>
<dbReference type="GO" id="GO:0022857">
    <property type="term" value="F:transmembrane transporter activity"/>
    <property type="evidence" value="ECO:0007669"/>
    <property type="project" value="InterPro"/>
</dbReference>
<evidence type="ECO:0000256" key="3">
    <source>
        <dbReference type="ARBA" id="ARBA00022989"/>
    </source>
</evidence>
<feature type="transmembrane region" description="Helical" evidence="5">
    <location>
        <begin position="178"/>
        <end position="203"/>
    </location>
</feature>
<feature type="transmembrane region" description="Helical" evidence="5">
    <location>
        <begin position="398"/>
        <end position="419"/>
    </location>
</feature>
<dbReference type="AlphaFoldDB" id="A0AAN9T8Y8"/>
<dbReference type="PROSITE" id="PS51257">
    <property type="entry name" value="PROKAR_LIPOPROTEIN"/>
    <property type="match status" value="1"/>
</dbReference>
<evidence type="ECO:0000256" key="5">
    <source>
        <dbReference type="SAM" id="Phobius"/>
    </source>
</evidence>
<dbReference type="InterPro" id="IPR036259">
    <property type="entry name" value="MFS_trans_sf"/>
</dbReference>
<dbReference type="Gene3D" id="1.20.1250.20">
    <property type="entry name" value="MFS general substrate transporter like domains"/>
    <property type="match status" value="1"/>
</dbReference>
<dbReference type="PANTHER" id="PTHR48021:SF46">
    <property type="entry name" value="MAJOR FACILITATOR SUPERFAMILY (MFS) PROFILE DOMAIN-CONTAINING PROTEIN"/>
    <property type="match status" value="1"/>
</dbReference>
<feature type="transmembrane region" description="Helical" evidence="5">
    <location>
        <begin position="149"/>
        <end position="172"/>
    </location>
</feature>
<dbReference type="EMBL" id="JBBCAQ010000037">
    <property type="protein sequence ID" value="KAK7574038.1"/>
    <property type="molecule type" value="Genomic_DNA"/>
</dbReference>
<comment type="caution">
    <text evidence="6">The sequence shown here is derived from an EMBL/GenBank/DDBJ whole genome shotgun (WGS) entry which is preliminary data.</text>
</comment>
<evidence type="ECO:0000256" key="2">
    <source>
        <dbReference type="ARBA" id="ARBA00022692"/>
    </source>
</evidence>
<name>A0AAN9T8Y8_9HEMI</name>
<evidence type="ECO:0000256" key="4">
    <source>
        <dbReference type="ARBA" id="ARBA00023136"/>
    </source>
</evidence>
<feature type="transmembrane region" description="Helical" evidence="5">
    <location>
        <begin position="30"/>
        <end position="50"/>
    </location>
</feature>
<feature type="transmembrane region" description="Helical" evidence="5">
    <location>
        <begin position="363"/>
        <end position="386"/>
    </location>
</feature>
<organism evidence="6 7">
    <name type="scientific">Parthenolecanium corni</name>
    <dbReference type="NCBI Taxonomy" id="536013"/>
    <lineage>
        <taxon>Eukaryota</taxon>
        <taxon>Metazoa</taxon>
        <taxon>Ecdysozoa</taxon>
        <taxon>Arthropoda</taxon>
        <taxon>Hexapoda</taxon>
        <taxon>Insecta</taxon>
        <taxon>Pterygota</taxon>
        <taxon>Neoptera</taxon>
        <taxon>Paraneoptera</taxon>
        <taxon>Hemiptera</taxon>
        <taxon>Sternorrhyncha</taxon>
        <taxon>Coccoidea</taxon>
        <taxon>Coccidae</taxon>
        <taxon>Parthenolecanium</taxon>
    </lineage>
</organism>
<accession>A0AAN9T8Y8</accession>
<dbReference type="InterPro" id="IPR005828">
    <property type="entry name" value="MFS_sugar_transport-like"/>
</dbReference>
<feature type="transmembrane region" description="Helical" evidence="5">
    <location>
        <begin position="115"/>
        <end position="137"/>
    </location>
</feature>
<keyword evidence="2 5" id="KW-0812">Transmembrane</keyword>
<feature type="transmembrane region" description="Helical" evidence="5">
    <location>
        <begin position="431"/>
        <end position="449"/>
    </location>
</feature>
<dbReference type="InterPro" id="IPR050549">
    <property type="entry name" value="MFS_Trehalose_Transporter"/>
</dbReference>
<feature type="transmembrane region" description="Helical" evidence="5">
    <location>
        <begin position="327"/>
        <end position="351"/>
    </location>
</feature>
<dbReference type="Proteomes" id="UP001367676">
    <property type="component" value="Unassembled WGS sequence"/>
</dbReference>